<evidence type="ECO:0000256" key="3">
    <source>
        <dbReference type="ARBA" id="ARBA00023163"/>
    </source>
</evidence>
<dbReference type="Pfam" id="PF12802">
    <property type="entry name" value="MarR_2"/>
    <property type="match status" value="1"/>
</dbReference>
<keyword evidence="3" id="KW-0804">Transcription</keyword>
<dbReference type="EMBL" id="CP025120">
    <property type="protein sequence ID" value="AUD79486.1"/>
    <property type="molecule type" value="Genomic_DNA"/>
</dbReference>
<reference evidence="4 5" key="1">
    <citation type="submission" date="2017-12" db="EMBL/GenBank/DDBJ databases">
        <title>Kangiella profundi FT102 completed genome.</title>
        <authorList>
            <person name="Xu J."/>
            <person name="Wang J."/>
            <person name="Lu Y."/>
        </authorList>
    </citation>
    <scope>NUCLEOTIDE SEQUENCE [LARGE SCALE GENOMIC DNA]</scope>
    <source>
        <strain evidence="4 5">FT102</strain>
    </source>
</reference>
<protein>
    <submittedName>
        <fullName evidence="4">MarR family transcriptional regulator</fullName>
    </submittedName>
</protein>
<dbReference type="InterPro" id="IPR036390">
    <property type="entry name" value="WH_DNA-bd_sf"/>
</dbReference>
<proteinExistence type="predicted"/>
<gene>
    <name evidence="4" type="ORF">CW740_09630</name>
</gene>
<dbReference type="PANTHER" id="PTHR42756">
    <property type="entry name" value="TRANSCRIPTIONAL REGULATOR, MARR"/>
    <property type="match status" value="1"/>
</dbReference>
<dbReference type="AlphaFoldDB" id="A0A2K9AGG1"/>
<name>A0A2K9AGG1_9GAMM</name>
<evidence type="ECO:0000313" key="5">
    <source>
        <dbReference type="Proteomes" id="UP000232693"/>
    </source>
</evidence>
<keyword evidence="1" id="KW-0805">Transcription regulation</keyword>
<dbReference type="PROSITE" id="PS50995">
    <property type="entry name" value="HTH_MARR_2"/>
    <property type="match status" value="1"/>
</dbReference>
<dbReference type="GO" id="GO:0003700">
    <property type="term" value="F:DNA-binding transcription factor activity"/>
    <property type="evidence" value="ECO:0007669"/>
    <property type="project" value="InterPro"/>
</dbReference>
<accession>A0A2K9AGG1</accession>
<evidence type="ECO:0000313" key="4">
    <source>
        <dbReference type="EMBL" id="AUD79486.1"/>
    </source>
</evidence>
<dbReference type="GO" id="GO:0003677">
    <property type="term" value="F:DNA binding"/>
    <property type="evidence" value="ECO:0007669"/>
    <property type="project" value="UniProtKB-KW"/>
</dbReference>
<dbReference type="OrthoDB" id="7502947at2"/>
<dbReference type="Gene3D" id="1.10.10.10">
    <property type="entry name" value="Winged helix-like DNA-binding domain superfamily/Winged helix DNA-binding domain"/>
    <property type="match status" value="1"/>
</dbReference>
<keyword evidence="2" id="KW-0238">DNA-binding</keyword>
<dbReference type="Proteomes" id="UP000232693">
    <property type="component" value="Chromosome"/>
</dbReference>
<dbReference type="PRINTS" id="PR00598">
    <property type="entry name" value="HTHMARR"/>
</dbReference>
<sequence length="151" mass="17496">MEKYEDLLVSLRKIIRSNDLYSKELAKKAGVTGPQLLILKQISRTKVISPKELAETLNLSQGTITSIIDRMQDRDLVTRIRSQTDKRRFNLSLTEKGEVLLESAPPPMQDYFIERFNRLEDWEQTQLLAAFQRVASMMNAQEIEPQTNIEQ</sequence>
<dbReference type="KEGG" id="kpd:CW740_09630"/>
<dbReference type="SUPFAM" id="SSF46785">
    <property type="entry name" value="Winged helix' DNA-binding domain"/>
    <property type="match status" value="1"/>
</dbReference>
<evidence type="ECO:0000256" key="2">
    <source>
        <dbReference type="ARBA" id="ARBA00023125"/>
    </source>
</evidence>
<dbReference type="InterPro" id="IPR036388">
    <property type="entry name" value="WH-like_DNA-bd_sf"/>
</dbReference>
<keyword evidence="5" id="KW-1185">Reference proteome</keyword>
<dbReference type="InterPro" id="IPR000835">
    <property type="entry name" value="HTH_MarR-typ"/>
</dbReference>
<dbReference type="PANTHER" id="PTHR42756:SF1">
    <property type="entry name" value="TRANSCRIPTIONAL REPRESSOR OF EMRAB OPERON"/>
    <property type="match status" value="1"/>
</dbReference>
<evidence type="ECO:0000256" key="1">
    <source>
        <dbReference type="ARBA" id="ARBA00023015"/>
    </source>
</evidence>
<organism evidence="4 5">
    <name type="scientific">Kangiella profundi</name>
    <dbReference type="NCBI Taxonomy" id="1561924"/>
    <lineage>
        <taxon>Bacteria</taxon>
        <taxon>Pseudomonadati</taxon>
        <taxon>Pseudomonadota</taxon>
        <taxon>Gammaproteobacteria</taxon>
        <taxon>Kangiellales</taxon>
        <taxon>Kangiellaceae</taxon>
        <taxon>Kangiella</taxon>
    </lineage>
</organism>
<dbReference type="RefSeq" id="WP_106647297.1">
    <property type="nucleotide sequence ID" value="NZ_BMGO01000001.1"/>
</dbReference>
<dbReference type="SMART" id="SM00347">
    <property type="entry name" value="HTH_MARR"/>
    <property type="match status" value="1"/>
</dbReference>